<keyword evidence="2" id="KW-0408">Iron</keyword>
<keyword evidence="1" id="KW-0479">Metal-binding</keyword>
<feature type="region of interest" description="Disordered" evidence="3">
    <location>
        <begin position="63"/>
        <end position="82"/>
    </location>
</feature>
<evidence type="ECO:0000313" key="5">
    <source>
        <dbReference type="EMBL" id="MEQ2206906.1"/>
    </source>
</evidence>
<name>A0ABV0RFW1_9TELE</name>
<dbReference type="SUPFAM" id="SSF144217">
    <property type="entry name" value="CSL zinc finger"/>
    <property type="match status" value="1"/>
</dbReference>
<organism evidence="5 6">
    <name type="scientific">Xenoophorus captivus</name>
    <dbReference type="NCBI Taxonomy" id="1517983"/>
    <lineage>
        <taxon>Eukaryota</taxon>
        <taxon>Metazoa</taxon>
        <taxon>Chordata</taxon>
        <taxon>Craniata</taxon>
        <taxon>Vertebrata</taxon>
        <taxon>Euteleostomi</taxon>
        <taxon>Actinopterygii</taxon>
        <taxon>Neopterygii</taxon>
        <taxon>Teleostei</taxon>
        <taxon>Neoteleostei</taxon>
        <taxon>Acanthomorphata</taxon>
        <taxon>Ovalentaria</taxon>
        <taxon>Atherinomorphae</taxon>
        <taxon>Cyprinodontiformes</taxon>
        <taxon>Goodeidae</taxon>
        <taxon>Xenoophorus</taxon>
    </lineage>
</organism>
<evidence type="ECO:0000313" key="6">
    <source>
        <dbReference type="Proteomes" id="UP001434883"/>
    </source>
</evidence>
<dbReference type="PROSITE" id="PS51074">
    <property type="entry name" value="DPH_MB"/>
    <property type="match status" value="1"/>
</dbReference>
<dbReference type="Proteomes" id="UP001434883">
    <property type="component" value="Unassembled WGS sequence"/>
</dbReference>
<keyword evidence="6" id="KW-1185">Reference proteome</keyword>
<evidence type="ECO:0000259" key="4">
    <source>
        <dbReference type="PROSITE" id="PS51074"/>
    </source>
</evidence>
<feature type="domain" description="DPH-type MB" evidence="4">
    <location>
        <begin position="4"/>
        <end position="50"/>
    </location>
</feature>
<comment type="caution">
    <text evidence="5">The sequence shown here is derived from an EMBL/GenBank/DDBJ whole genome shotgun (WGS) entry which is preliminary data.</text>
</comment>
<reference evidence="5 6" key="1">
    <citation type="submission" date="2021-06" db="EMBL/GenBank/DDBJ databases">
        <authorList>
            <person name="Palmer J.M."/>
        </authorList>
    </citation>
    <scope>NUCLEOTIDE SEQUENCE [LARGE SCALE GENOMIC DNA]</scope>
    <source>
        <strain evidence="5 6">XC_2019</strain>
        <tissue evidence="5">Muscle</tissue>
    </source>
</reference>
<evidence type="ECO:0000256" key="2">
    <source>
        <dbReference type="ARBA" id="ARBA00023004"/>
    </source>
</evidence>
<protein>
    <recommendedName>
        <fullName evidence="4">DPH-type MB domain-containing protein</fullName>
    </recommendedName>
</protein>
<sequence length="82" mass="9213">MSVFHDEVEIEDFEFDEETEAYYFPCPCGDRFCITKELVVRSCSMGKCQTPRSCRKTVLLAAGGQQEKKSRMTGGSPEAFSS</sequence>
<accession>A0ABV0RFW1</accession>
<dbReference type="EMBL" id="JAHRIN010043483">
    <property type="protein sequence ID" value="MEQ2206906.1"/>
    <property type="molecule type" value="Genomic_DNA"/>
</dbReference>
<dbReference type="Gene3D" id="3.10.660.10">
    <property type="entry name" value="DPH Zinc finger"/>
    <property type="match status" value="1"/>
</dbReference>
<gene>
    <name evidence="5" type="ORF">XENOCAPTIV_004476</name>
</gene>
<evidence type="ECO:0000256" key="3">
    <source>
        <dbReference type="SAM" id="MobiDB-lite"/>
    </source>
</evidence>
<dbReference type="InterPro" id="IPR007872">
    <property type="entry name" value="DPH_MB_dom"/>
</dbReference>
<proteinExistence type="predicted"/>
<evidence type="ECO:0000256" key="1">
    <source>
        <dbReference type="ARBA" id="ARBA00022723"/>
    </source>
</evidence>
<dbReference type="InterPro" id="IPR036671">
    <property type="entry name" value="DPH_MB_sf"/>
</dbReference>
<dbReference type="Pfam" id="PF05207">
    <property type="entry name" value="Zn_ribbon_CSL"/>
    <property type="match status" value="1"/>
</dbReference>